<dbReference type="AlphaFoldDB" id="A0AAW2BRM5"/>
<dbReference type="EMBL" id="JAZDWU010000011">
    <property type="protein sequence ID" value="KAK9987424.1"/>
    <property type="molecule type" value="Genomic_DNA"/>
</dbReference>
<comment type="caution">
    <text evidence="1">The sequence shown here is derived from an EMBL/GenBank/DDBJ whole genome shotgun (WGS) entry which is preliminary data.</text>
</comment>
<evidence type="ECO:0000313" key="1">
    <source>
        <dbReference type="EMBL" id="KAK9987424.1"/>
    </source>
</evidence>
<protein>
    <submittedName>
        <fullName evidence="1">Uncharacterized protein</fullName>
    </submittedName>
</protein>
<reference evidence="1 2" key="1">
    <citation type="submission" date="2024-01" db="EMBL/GenBank/DDBJ databases">
        <title>A telomere-to-telomere, gap-free genome of sweet tea (Lithocarpus litseifolius).</title>
        <authorList>
            <person name="Zhou J."/>
        </authorList>
    </citation>
    <scope>NUCLEOTIDE SEQUENCE [LARGE SCALE GENOMIC DNA]</scope>
    <source>
        <strain evidence="1">Zhou-2022a</strain>
        <tissue evidence="1">Leaf</tissue>
    </source>
</reference>
<accession>A0AAW2BRM5</accession>
<organism evidence="1 2">
    <name type="scientific">Lithocarpus litseifolius</name>
    <dbReference type="NCBI Taxonomy" id="425828"/>
    <lineage>
        <taxon>Eukaryota</taxon>
        <taxon>Viridiplantae</taxon>
        <taxon>Streptophyta</taxon>
        <taxon>Embryophyta</taxon>
        <taxon>Tracheophyta</taxon>
        <taxon>Spermatophyta</taxon>
        <taxon>Magnoliopsida</taxon>
        <taxon>eudicotyledons</taxon>
        <taxon>Gunneridae</taxon>
        <taxon>Pentapetalae</taxon>
        <taxon>rosids</taxon>
        <taxon>fabids</taxon>
        <taxon>Fagales</taxon>
        <taxon>Fagaceae</taxon>
        <taxon>Lithocarpus</taxon>
    </lineage>
</organism>
<dbReference type="Proteomes" id="UP001459277">
    <property type="component" value="Unassembled WGS sequence"/>
</dbReference>
<name>A0AAW2BRM5_9ROSI</name>
<gene>
    <name evidence="1" type="ORF">SO802_032375</name>
</gene>
<evidence type="ECO:0000313" key="2">
    <source>
        <dbReference type="Proteomes" id="UP001459277"/>
    </source>
</evidence>
<sequence>MKHTGPGLVGVLFKIIERYHFLLCCFTPNFSVAAPIAETSLQMKYISELVSDLPIVSTFWACDRNVRGTPPMSSIPLSALGVLDGDGLYVPLLRNKVFVFN</sequence>
<keyword evidence="2" id="KW-1185">Reference proteome</keyword>
<proteinExistence type="predicted"/>